<protein>
    <recommendedName>
        <fullName evidence="12">Energy-dependent translational throttle protein EttA</fullName>
        <ecNumber evidence="12">3.6.1.-</ecNumber>
    </recommendedName>
    <alternativeName>
        <fullName evidence="12">Translational regulatory factor EttA</fullName>
    </alternativeName>
</protein>
<name>A0A939DSD2_9ALTE</name>
<evidence type="ECO:0000256" key="4">
    <source>
        <dbReference type="ARBA" id="ARBA00022730"/>
    </source>
</evidence>
<keyword evidence="10 12" id="KW-0694">RNA-binding</keyword>
<sequence>MSQYVYTMHRVGKIVPPKREILKNISLSFFPGAKIGVLGLNGAGKSTLLRIMAGIDTDIEGEARPQPGINIGYLPQEPKLDESKDVRGNIEEAFADVVHALKRLDEVYAAYAEEDADFDALAKEQGELEAIIQAKDGHNLDHALERAADALRLPPWEADVSKLSGGERRRVALCRLLLEKPDMLLLDEPTNHLDAESVAWLERFLHDYEGTVVAITHDRYFLDNVAGWILELDRGYGIPWEGNYSSWLEQKDKRLEQEEKTEQARQRSIKQELEWVRSNAKGRQAKSKARMSRFEELSQGDYQKRNETNELFIPPGERLGDKVIEVKNLTKSYGDRVLIDDLSFNMPKGAIVGIIGPNGAGKSTLFRMLSGVEKPDSGEIIVGETVKLTSVDQFRDHLDGNKTVFQQVSDGQDILRIGNFEINSRAYVSRFNFKGNDQQKFVKDLSGGERNRLHLAELLKAGGNVLLLDEPTNDLDVETLRALENALLEFPGCAMVISHDRWFLDRVATHILDYRDEGKVNFYEGNYTDYEAWLKENFGKDVVEPHRLKYKKISK</sequence>
<evidence type="ECO:0000259" key="13">
    <source>
        <dbReference type="PROSITE" id="PS50893"/>
    </source>
</evidence>
<comment type="domain">
    <text evidence="12">The arm domain is inserted in the first ABC transporter domain. Probably contacts ribosomal protein L1.</text>
</comment>
<dbReference type="GO" id="GO:0005524">
    <property type="term" value="F:ATP binding"/>
    <property type="evidence" value="ECO:0007669"/>
    <property type="project" value="UniProtKB-UniRule"/>
</dbReference>
<dbReference type="EC" id="3.6.1.-" evidence="12"/>
<dbReference type="SUPFAM" id="SSF52540">
    <property type="entry name" value="P-loop containing nucleoside triphosphate hydrolases"/>
    <property type="match status" value="2"/>
</dbReference>
<feature type="region of interest" description="Arm" evidence="12">
    <location>
        <begin position="95"/>
        <end position="139"/>
    </location>
</feature>
<dbReference type="GO" id="GO:0045900">
    <property type="term" value="P:negative regulation of translational elongation"/>
    <property type="evidence" value="ECO:0007669"/>
    <property type="project" value="UniProtKB-UniRule"/>
</dbReference>
<dbReference type="PANTHER" id="PTHR43858">
    <property type="entry name" value="ENERGY-DEPENDENT TRANSLATIONAL THROTTLE PROTEIN ETTA"/>
    <property type="match status" value="1"/>
</dbReference>
<dbReference type="GO" id="GO:0006412">
    <property type="term" value="P:translation"/>
    <property type="evidence" value="ECO:0007669"/>
    <property type="project" value="UniProtKB-KW"/>
</dbReference>
<feature type="binding site" evidence="12">
    <location>
        <begin position="356"/>
        <end position="363"/>
    </location>
    <ligand>
        <name>ATP</name>
        <dbReference type="ChEBI" id="CHEBI:30616"/>
        <label>2</label>
    </ligand>
</feature>
<organism evidence="14 15">
    <name type="scientific">Bowmanella dokdonensis</name>
    <dbReference type="NCBI Taxonomy" id="751969"/>
    <lineage>
        <taxon>Bacteria</taxon>
        <taxon>Pseudomonadati</taxon>
        <taxon>Pseudomonadota</taxon>
        <taxon>Gammaproteobacteria</taxon>
        <taxon>Alteromonadales</taxon>
        <taxon>Alteromonadaceae</taxon>
        <taxon>Bowmanella</taxon>
    </lineage>
</organism>
<dbReference type="Pfam" id="PF00005">
    <property type="entry name" value="ABC_tran"/>
    <property type="match status" value="2"/>
</dbReference>
<dbReference type="NCBIfam" id="TIGR03719">
    <property type="entry name" value="ABC_ABC_ChvD"/>
    <property type="match status" value="1"/>
</dbReference>
<comment type="subcellular location">
    <subcellularLocation>
        <location evidence="12">Cytoplasm</location>
    </subcellularLocation>
    <text evidence="12">Associates with ribosomes and polysomes.</text>
</comment>
<dbReference type="AlphaFoldDB" id="A0A939DSD2"/>
<dbReference type="InterPro" id="IPR022374">
    <property type="entry name" value="EttA"/>
</dbReference>
<dbReference type="CDD" id="cd03221">
    <property type="entry name" value="ABCF_EF-3"/>
    <property type="match status" value="2"/>
</dbReference>
<dbReference type="EMBL" id="JAFKCV010000018">
    <property type="protein sequence ID" value="MBN7827472.1"/>
    <property type="molecule type" value="Genomic_DNA"/>
</dbReference>
<dbReference type="Gene3D" id="3.40.50.300">
    <property type="entry name" value="P-loop containing nucleotide triphosphate hydrolases"/>
    <property type="match status" value="2"/>
</dbReference>
<keyword evidence="3 12" id="KW-0820">tRNA-binding</keyword>
<keyword evidence="2 12" id="KW-0963">Cytoplasm</keyword>
<dbReference type="GO" id="GO:0043022">
    <property type="term" value="F:ribosome binding"/>
    <property type="evidence" value="ECO:0007669"/>
    <property type="project" value="UniProtKB-UniRule"/>
</dbReference>
<evidence type="ECO:0000256" key="9">
    <source>
        <dbReference type="ARBA" id="ARBA00022845"/>
    </source>
</evidence>
<evidence type="ECO:0000256" key="6">
    <source>
        <dbReference type="ARBA" id="ARBA00022741"/>
    </source>
</evidence>
<dbReference type="SMART" id="SM00382">
    <property type="entry name" value="AAA"/>
    <property type="match status" value="2"/>
</dbReference>
<dbReference type="HAMAP" id="MF_00847">
    <property type="entry name" value="EttA"/>
    <property type="match status" value="1"/>
</dbReference>
<evidence type="ECO:0000256" key="7">
    <source>
        <dbReference type="ARBA" id="ARBA00022801"/>
    </source>
</evidence>
<dbReference type="GO" id="GO:0016887">
    <property type="term" value="F:ATP hydrolysis activity"/>
    <property type="evidence" value="ECO:0007669"/>
    <property type="project" value="UniProtKB-UniRule"/>
</dbReference>
<dbReference type="InterPro" id="IPR003439">
    <property type="entry name" value="ABC_transporter-like_ATP-bd"/>
</dbReference>
<dbReference type="GO" id="GO:0000049">
    <property type="term" value="F:tRNA binding"/>
    <property type="evidence" value="ECO:0007669"/>
    <property type="project" value="UniProtKB-UniRule"/>
</dbReference>
<comment type="caution">
    <text evidence="14">The sequence shown here is derived from an EMBL/GenBank/DDBJ whole genome shotgun (WGS) entry which is preliminary data.</text>
</comment>
<comment type="catalytic activity">
    <reaction evidence="12">
        <text>ATP + H2O = ADP + phosphate + H(+)</text>
        <dbReference type="Rhea" id="RHEA:13065"/>
        <dbReference type="ChEBI" id="CHEBI:15377"/>
        <dbReference type="ChEBI" id="CHEBI:15378"/>
        <dbReference type="ChEBI" id="CHEBI:30616"/>
        <dbReference type="ChEBI" id="CHEBI:43474"/>
        <dbReference type="ChEBI" id="CHEBI:456216"/>
    </reaction>
</comment>
<dbReference type="Pfam" id="PF12848">
    <property type="entry name" value="ABC_tran_Xtn"/>
    <property type="match status" value="1"/>
</dbReference>
<evidence type="ECO:0000313" key="15">
    <source>
        <dbReference type="Proteomes" id="UP000664654"/>
    </source>
</evidence>
<keyword evidence="7 12" id="KW-0378">Hydrolase</keyword>
<dbReference type="InterPro" id="IPR027417">
    <property type="entry name" value="P-loop_NTPase"/>
</dbReference>
<dbReference type="PROSITE" id="PS00211">
    <property type="entry name" value="ABC_TRANSPORTER_1"/>
    <property type="match status" value="1"/>
</dbReference>
<dbReference type="FunFam" id="3.40.50.300:FF:000183">
    <property type="entry name" value="ABC transporter ATP-binding protein yjjK"/>
    <property type="match status" value="1"/>
</dbReference>
<evidence type="ECO:0000256" key="2">
    <source>
        <dbReference type="ARBA" id="ARBA00022490"/>
    </source>
</evidence>
<feature type="domain" description="ABC transporter" evidence="13">
    <location>
        <begin position="6"/>
        <end position="259"/>
    </location>
</feature>
<comment type="function">
    <text evidence="12">A translation factor that gates the progression of the 70S ribosomal initiation complex (IC, containing tRNA(fMet) in the P-site) into the translation elongation cycle by using a mechanism sensitive to the ATP/ADP ratio. Binds to the 70S ribosome E-site where it modulates the state of the translating ribosome during subunit translocation. ATP hydrolysis probably frees it from the ribosome, which can enter the elongation phase.</text>
</comment>
<evidence type="ECO:0000313" key="14">
    <source>
        <dbReference type="EMBL" id="MBN7827472.1"/>
    </source>
</evidence>
<dbReference type="InterPro" id="IPR032781">
    <property type="entry name" value="ABC_tran_Xtn"/>
</dbReference>
<accession>A0A939DSD2</accession>
<feature type="binding site" evidence="12">
    <location>
        <begin position="39"/>
        <end position="46"/>
    </location>
    <ligand>
        <name>ATP</name>
        <dbReference type="ChEBI" id="CHEBI:30616"/>
        <label>1</label>
    </ligand>
</feature>
<dbReference type="Proteomes" id="UP000664654">
    <property type="component" value="Unassembled WGS sequence"/>
</dbReference>
<keyword evidence="8 12" id="KW-0067">ATP-binding</keyword>
<evidence type="ECO:0000256" key="1">
    <source>
        <dbReference type="ARBA" id="ARBA00005868"/>
    </source>
</evidence>
<feature type="domain" description="ABC transporter" evidence="13">
    <location>
        <begin position="324"/>
        <end position="550"/>
    </location>
</feature>
<keyword evidence="6 12" id="KW-0547">Nucleotide-binding</keyword>
<keyword evidence="4 12" id="KW-0699">rRNA-binding</keyword>
<keyword evidence="9 12" id="KW-0810">Translation regulation</keyword>
<dbReference type="PANTHER" id="PTHR43858:SF1">
    <property type="entry name" value="ABC TRANSPORTER-RELATED PROTEIN"/>
    <property type="match status" value="1"/>
</dbReference>
<gene>
    <name evidence="12 14" type="primary">ettA</name>
    <name evidence="14" type="ORF">J0A66_19740</name>
</gene>
<dbReference type="InterPro" id="IPR003593">
    <property type="entry name" value="AAA+_ATPase"/>
</dbReference>
<dbReference type="PROSITE" id="PS50893">
    <property type="entry name" value="ABC_TRANSPORTER_2"/>
    <property type="match status" value="2"/>
</dbReference>
<keyword evidence="15" id="KW-1185">Reference proteome</keyword>
<evidence type="ECO:0000256" key="3">
    <source>
        <dbReference type="ARBA" id="ARBA00022555"/>
    </source>
</evidence>
<comment type="domain">
    <text evidence="12">The P-site tRNA interaction motif (PtIM domain) probably interacts with the P-site tRNA(fMet) as well as the 23S rRNA.</text>
</comment>
<dbReference type="GO" id="GO:0019843">
    <property type="term" value="F:rRNA binding"/>
    <property type="evidence" value="ECO:0007669"/>
    <property type="project" value="UniProtKB-UniRule"/>
</dbReference>
<dbReference type="FunFam" id="3.40.50.300:FF:000011">
    <property type="entry name" value="Putative ABC transporter ATP-binding component"/>
    <property type="match status" value="1"/>
</dbReference>
<dbReference type="InterPro" id="IPR017871">
    <property type="entry name" value="ABC_transporter-like_CS"/>
</dbReference>
<evidence type="ECO:0000256" key="11">
    <source>
        <dbReference type="ARBA" id="ARBA00022917"/>
    </source>
</evidence>
<proteinExistence type="inferred from homology"/>
<evidence type="ECO:0000256" key="10">
    <source>
        <dbReference type="ARBA" id="ARBA00022884"/>
    </source>
</evidence>
<comment type="subunit">
    <text evidence="12">Monomer. Probably contacts ribosomal proteins L1, L5, L33 and S7, the 16S and 23S rRNA and the P-site containing tRNA(fMet).</text>
</comment>
<keyword evidence="5 12" id="KW-0677">Repeat</keyword>
<comment type="similarity">
    <text evidence="1 12">Belongs to the ABC transporter superfamily. ABCF family. Translational throttle EttA subfamily.</text>
</comment>
<evidence type="ECO:0000256" key="5">
    <source>
        <dbReference type="ARBA" id="ARBA00022737"/>
    </source>
</evidence>
<reference evidence="14" key="1">
    <citation type="submission" date="2021-03" db="EMBL/GenBank/DDBJ databases">
        <title>novel species isolated from a fishpond in China.</title>
        <authorList>
            <person name="Lu H."/>
            <person name="Cai Z."/>
        </authorList>
    </citation>
    <scope>NUCLEOTIDE SEQUENCE</scope>
    <source>
        <strain evidence="14">JCM 30855</strain>
    </source>
</reference>
<dbReference type="NCBIfam" id="NF008775">
    <property type="entry name" value="PRK11819.1"/>
    <property type="match status" value="1"/>
</dbReference>
<dbReference type="RefSeq" id="WP_206575583.1">
    <property type="nucleotide sequence ID" value="NZ_JAFKCV010000018.1"/>
</dbReference>
<dbReference type="GO" id="GO:0005737">
    <property type="term" value="C:cytoplasm"/>
    <property type="evidence" value="ECO:0007669"/>
    <property type="project" value="UniProtKB-SubCell"/>
</dbReference>
<feature type="region of interest" description="PtIM" evidence="12">
    <location>
        <begin position="242"/>
        <end position="322"/>
    </location>
</feature>
<evidence type="ECO:0000256" key="8">
    <source>
        <dbReference type="ARBA" id="ARBA00022840"/>
    </source>
</evidence>
<keyword evidence="11 12" id="KW-0648">Protein biosynthesis</keyword>
<evidence type="ECO:0000256" key="12">
    <source>
        <dbReference type="HAMAP-Rule" id="MF_00847"/>
    </source>
</evidence>